<accession>A0A382I136</accession>
<name>A0A382I136_9ZZZZ</name>
<proteinExistence type="predicted"/>
<reference evidence="1" key="1">
    <citation type="submission" date="2018-05" db="EMBL/GenBank/DDBJ databases">
        <authorList>
            <person name="Lanie J.A."/>
            <person name="Ng W.-L."/>
            <person name="Kazmierczak K.M."/>
            <person name="Andrzejewski T.M."/>
            <person name="Davidsen T.M."/>
            <person name="Wayne K.J."/>
            <person name="Tettelin H."/>
            <person name="Glass J.I."/>
            <person name="Rusch D."/>
            <person name="Podicherti R."/>
            <person name="Tsui H.-C.T."/>
            <person name="Winkler M.E."/>
        </authorList>
    </citation>
    <scope>NUCLEOTIDE SEQUENCE</scope>
</reference>
<dbReference type="AlphaFoldDB" id="A0A382I136"/>
<organism evidence="1">
    <name type="scientific">marine metagenome</name>
    <dbReference type="NCBI Taxonomy" id="408172"/>
    <lineage>
        <taxon>unclassified sequences</taxon>
        <taxon>metagenomes</taxon>
        <taxon>ecological metagenomes</taxon>
    </lineage>
</organism>
<gene>
    <name evidence="1" type="ORF">METZ01_LOCUS245949</name>
</gene>
<dbReference type="EMBL" id="UINC01064433">
    <property type="protein sequence ID" value="SVB93095.1"/>
    <property type="molecule type" value="Genomic_DNA"/>
</dbReference>
<protein>
    <submittedName>
        <fullName evidence="1">Uncharacterized protein</fullName>
    </submittedName>
</protein>
<evidence type="ECO:0000313" key="1">
    <source>
        <dbReference type="EMBL" id="SVB93095.1"/>
    </source>
</evidence>
<sequence>MIETLFGVTLYFGYLRFIRRNESKVDKILRELDIFEKSCSIIIGAIVGISLGYLIS</sequence>